<accession>A0A3L6Q5B6</accession>
<keyword evidence="4" id="KW-1185">Reference proteome</keyword>
<dbReference type="InterPro" id="IPR013128">
    <property type="entry name" value="Peptidase_C1A"/>
</dbReference>
<name>A0A3L6Q5B6_PANMI</name>
<dbReference type="InterPro" id="IPR038765">
    <property type="entry name" value="Papain-like_cys_pep_sf"/>
</dbReference>
<feature type="domain" description="Peptidase C1A papain C-terminal" evidence="2">
    <location>
        <begin position="2"/>
        <end position="88"/>
    </location>
</feature>
<dbReference type="GO" id="GO:0006508">
    <property type="term" value="P:proteolysis"/>
    <property type="evidence" value="ECO:0007669"/>
    <property type="project" value="InterPro"/>
</dbReference>
<protein>
    <submittedName>
        <fullName evidence="3">Ervatamin-C-like</fullName>
    </submittedName>
</protein>
<dbReference type="SUPFAM" id="SSF54001">
    <property type="entry name" value="Cysteine proteinases"/>
    <property type="match status" value="1"/>
</dbReference>
<dbReference type="Pfam" id="PF00112">
    <property type="entry name" value="Peptidase_C1"/>
    <property type="match status" value="1"/>
</dbReference>
<dbReference type="OrthoDB" id="683764at2759"/>
<dbReference type="AlphaFoldDB" id="A0A3L6Q5B6"/>
<dbReference type="PANTHER" id="PTHR12411">
    <property type="entry name" value="CYSTEINE PROTEASE FAMILY C1-RELATED"/>
    <property type="match status" value="1"/>
</dbReference>
<evidence type="ECO:0000313" key="3">
    <source>
        <dbReference type="EMBL" id="RLM70196.1"/>
    </source>
</evidence>
<comment type="caution">
    <text evidence="3">The sequence shown here is derived from an EMBL/GenBank/DDBJ whole genome shotgun (WGS) entry which is preliminary data.</text>
</comment>
<gene>
    <name evidence="3" type="ORF">C2845_PM17G00990</name>
</gene>
<evidence type="ECO:0000256" key="1">
    <source>
        <dbReference type="ARBA" id="ARBA00008455"/>
    </source>
</evidence>
<evidence type="ECO:0000259" key="2">
    <source>
        <dbReference type="Pfam" id="PF00112"/>
    </source>
</evidence>
<dbReference type="GO" id="GO:0008234">
    <property type="term" value="F:cysteine-type peptidase activity"/>
    <property type="evidence" value="ECO:0007669"/>
    <property type="project" value="InterPro"/>
</dbReference>
<dbReference type="Proteomes" id="UP000275267">
    <property type="component" value="Unassembled WGS sequence"/>
</dbReference>
<dbReference type="Gene3D" id="3.90.70.10">
    <property type="entry name" value="Cysteine proteinases"/>
    <property type="match status" value="1"/>
</dbReference>
<dbReference type="EMBL" id="PQIB02000014">
    <property type="protein sequence ID" value="RLM70196.1"/>
    <property type="molecule type" value="Genomic_DNA"/>
</dbReference>
<dbReference type="STRING" id="4540.A0A3L6Q5B6"/>
<dbReference type="InterPro" id="IPR000668">
    <property type="entry name" value="Peptidase_C1A_C"/>
</dbReference>
<organism evidence="3 4">
    <name type="scientific">Panicum miliaceum</name>
    <name type="common">Proso millet</name>
    <name type="synonym">Broomcorn millet</name>
    <dbReference type="NCBI Taxonomy" id="4540"/>
    <lineage>
        <taxon>Eukaryota</taxon>
        <taxon>Viridiplantae</taxon>
        <taxon>Streptophyta</taxon>
        <taxon>Embryophyta</taxon>
        <taxon>Tracheophyta</taxon>
        <taxon>Spermatophyta</taxon>
        <taxon>Magnoliopsida</taxon>
        <taxon>Liliopsida</taxon>
        <taxon>Poales</taxon>
        <taxon>Poaceae</taxon>
        <taxon>PACMAD clade</taxon>
        <taxon>Panicoideae</taxon>
        <taxon>Panicodae</taxon>
        <taxon>Paniceae</taxon>
        <taxon>Panicinae</taxon>
        <taxon>Panicum</taxon>
        <taxon>Panicum sect. Panicum</taxon>
    </lineage>
</organism>
<evidence type="ECO:0000313" key="4">
    <source>
        <dbReference type="Proteomes" id="UP000275267"/>
    </source>
</evidence>
<proteinExistence type="inferred from homology"/>
<reference evidence="4" key="1">
    <citation type="journal article" date="2019" name="Nat. Commun.">
        <title>The genome of broomcorn millet.</title>
        <authorList>
            <person name="Zou C."/>
            <person name="Miki D."/>
            <person name="Li D."/>
            <person name="Tang Q."/>
            <person name="Xiao L."/>
            <person name="Rajput S."/>
            <person name="Deng P."/>
            <person name="Jia W."/>
            <person name="Huang R."/>
            <person name="Zhang M."/>
            <person name="Sun Y."/>
            <person name="Hu J."/>
            <person name="Fu X."/>
            <person name="Schnable P.S."/>
            <person name="Li F."/>
            <person name="Zhang H."/>
            <person name="Feng B."/>
            <person name="Zhu X."/>
            <person name="Liu R."/>
            <person name="Schnable J.C."/>
            <person name="Zhu J.-K."/>
            <person name="Zhang H."/>
        </authorList>
    </citation>
    <scope>NUCLEOTIDE SEQUENCE [LARGE SCALE GENOMIC DNA]</scope>
</reference>
<comment type="similarity">
    <text evidence="1">Belongs to the peptidase C1 family.</text>
</comment>
<sequence>MPANDEFQLLQAVAYGPVAISIGVGHNNTQFQDYEGGLYLGPCGSTTYHAMLLVGYVPSYYILKNSYGEDWGDDGCLYLPRGNTCAILTRGGSYPDMGL</sequence>